<gene>
    <name evidence="2" type="ORF">WJU16_25355</name>
</gene>
<dbReference type="Gene3D" id="2.40.50.140">
    <property type="entry name" value="Nucleic acid-binding proteins"/>
    <property type="match status" value="1"/>
</dbReference>
<dbReference type="Proteomes" id="UP001485459">
    <property type="component" value="Chromosome"/>
</dbReference>
<reference evidence="3" key="1">
    <citation type="submission" date="2024-03" db="EMBL/GenBank/DDBJ databases">
        <title>Chitinophaga horti sp. nov., isolated from garden soil.</title>
        <authorList>
            <person name="Lee D.S."/>
            <person name="Han D.M."/>
            <person name="Baek J.H."/>
            <person name="Choi D.G."/>
            <person name="Jeon J.H."/>
            <person name="Jeon C.O."/>
        </authorList>
    </citation>
    <scope>NUCLEOTIDE SEQUENCE [LARGE SCALE GENOMIC DNA]</scope>
    <source>
        <strain evidence="3">GPA1</strain>
    </source>
</reference>
<dbReference type="SUPFAM" id="SSF50249">
    <property type="entry name" value="Nucleic acid-binding proteins"/>
    <property type="match status" value="1"/>
</dbReference>
<dbReference type="CDD" id="cd04458">
    <property type="entry name" value="CSP_CDS"/>
    <property type="match status" value="1"/>
</dbReference>
<accession>A0ABZ2YNI0</accession>
<dbReference type="InterPro" id="IPR012340">
    <property type="entry name" value="NA-bd_OB-fold"/>
</dbReference>
<dbReference type="SMART" id="SM00357">
    <property type="entry name" value="CSP"/>
    <property type="match status" value="1"/>
</dbReference>
<protein>
    <submittedName>
        <fullName evidence="2">Cold shock domain-containing protein</fullName>
    </submittedName>
</protein>
<dbReference type="EMBL" id="CP149822">
    <property type="protein sequence ID" value="WZN41295.1"/>
    <property type="molecule type" value="Genomic_DNA"/>
</dbReference>
<proteinExistence type="predicted"/>
<evidence type="ECO:0000313" key="2">
    <source>
        <dbReference type="EMBL" id="WZN41295.1"/>
    </source>
</evidence>
<sequence>MRFRKTNNDKGKSLEDMLAYVDENGNLTPFAPKGGTESVPLHELAAMAKVRSRPPEDSTRTGFVSFFNSTKGFGFITEDNSKDSIFFHNNQLSQQVKEKDRVSFTKERSPRGYNAANVKLID</sequence>
<feature type="domain" description="CSD" evidence="1">
    <location>
        <begin position="59"/>
        <end position="120"/>
    </location>
</feature>
<keyword evidence="3" id="KW-1185">Reference proteome</keyword>
<name>A0ABZ2YNI0_9BACT</name>
<dbReference type="InterPro" id="IPR002059">
    <property type="entry name" value="CSP_DNA-bd"/>
</dbReference>
<organism evidence="2 3">
    <name type="scientific">Chitinophaga pollutisoli</name>
    <dbReference type="NCBI Taxonomy" id="3133966"/>
    <lineage>
        <taxon>Bacteria</taxon>
        <taxon>Pseudomonadati</taxon>
        <taxon>Bacteroidota</taxon>
        <taxon>Chitinophagia</taxon>
        <taxon>Chitinophagales</taxon>
        <taxon>Chitinophagaceae</taxon>
        <taxon>Chitinophaga</taxon>
    </lineage>
</organism>
<evidence type="ECO:0000313" key="3">
    <source>
        <dbReference type="Proteomes" id="UP001485459"/>
    </source>
</evidence>
<dbReference type="RefSeq" id="WP_341836150.1">
    <property type="nucleotide sequence ID" value="NZ_CP149822.1"/>
</dbReference>
<dbReference type="Pfam" id="PF00313">
    <property type="entry name" value="CSD"/>
    <property type="match status" value="1"/>
</dbReference>
<dbReference type="PROSITE" id="PS51857">
    <property type="entry name" value="CSD_2"/>
    <property type="match status" value="1"/>
</dbReference>
<evidence type="ECO:0000259" key="1">
    <source>
        <dbReference type="PROSITE" id="PS51857"/>
    </source>
</evidence>
<dbReference type="InterPro" id="IPR011129">
    <property type="entry name" value="CSD"/>
</dbReference>